<feature type="domain" description="Cytochrome c" evidence="8">
    <location>
        <begin position="27"/>
        <end position="112"/>
    </location>
</feature>
<feature type="binding site" description="covalent" evidence="6">
    <location>
        <position position="41"/>
    </location>
    <ligand>
        <name>heme c</name>
        <dbReference type="ChEBI" id="CHEBI:61717"/>
    </ligand>
</feature>
<evidence type="ECO:0000256" key="6">
    <source>
        <dbReference type="PIRSR" id="PIRSR602324-1"/>
    </source>
</evidence>
<protein>
    <recommendedName>
        <fullName evidence="8">Cytochrome c domain-containing protein</fullName>
    </recommendedName>
</protein>
<dbReference type="InterPro" id="IPR036909">
    <property type="entry name" value="Cyt_c-like_dom_sf"/>
</dbReference>
<feature type="chain" id="PRO_5035221777" description="Cytochrome c domain-containing protein" evidence="7">
    <location>
        <begin position="27"/>
        <end position="115"/>
    </location>
</feature>
<accession>A0A8J3AX07</accession>
<dbReference type="Proteomes" id="UP000627205">
    <property type="component" value="Unassembled WGS sequence"/>
</dbReference>
<dbReference type="GO" id="GO:0009055">
    <property type="term" value="F:electron transfer activity"/>
    <property type="evidence" value="ECO:0007669"/>
    <property type="project" value="InterPro"/>
</dbReference>
<comment type="PTM">
    <text evidence="6">Binds 1 heme c group covalently per subunit.</text>
</comment>
<gene>
    <name evidence="9" type="ORF">GCM10011430_20690</name>
</gene>
<dbReference type="InterPro" id="IPR009056">
    <property type="entry name" value="Cyt_c-like_dom"/>
</dbReference>
<dbReference type="AlphaFoldDB" id="A0A8J3AX07"/>
<reference evidence="9" key="1">
    <citation type="journal article" date="2014" name="Int. J. Syst. Evol. Microbiol.">
        <title>Complete genome sequence of Corynebacterium casei LMG S-19264T (=DSM 44701T), isolated from a smear-ripened cheese.</title>
        <authorList>
            <consortium name="US DOE Joint Genome Institute (JGI-PGF)"/>
            <person name="Walter F."/>
            <person name="Albersmeier A."/>
            <person name="Kalinowski J."/>
            <person name="Ruckert C."/>
        </authorList>
    </citation>
    <scope>NUCLEOTIDE SEQUENCE</scope>
    <source>
        <strain evidence="9">CCM 7664</strain>
    </source>
</reference>
<evidence type="ECO:0000256" key="2">
    <source>
        <dbReference type="ARBA" id="ARBA00022617"/>
    </source>
</evidence>
<evidence type="ECO:0000256" key="1">
    <source>
        <dbReference type="ARBA" id="ARBA00022448"/>
    </source>
</evidence>
<evidence type="ECO:0000256" key="5">
    <source>
        <dbReference type="ARBA" id="ARBA00023004"/>
    </source>
</evidence>
<feature type="binding site" description="covalent" evidence="6">
    <location>
        <position position="90"/>
    </location>
    <ligand>
        <name>heme c</name>
        <dbReference type="ChEBI" id="CHEBI:61717"/>
    </ligand>
</feature>
<keyword evidence="5 6" id="KW-0408">Iron</keyword>
<organism evidence="9 10">
    <name type="scientific">Oxalicibacterium solurbis</name>
    <dbReference type="NCBI Taxonomy" id="69280"/>
    <lineage>
        <taxon>Bacteria</taxon>
        <taxon>Pseudomonadati</taxon>
        <taxon>Pseudomonadota</taxon>
        <taxon>Betaproteobacteria</taxon>
        <taxon>Burkholderiales</taxon>
        <taxon>Oxalobacteraceae</taxon>
        <taxon>Oxalicibacterium</taxon>
    </lineage>
</organism>
<evidence type="ECO:0000259" key="8">
    <source>
        <dbReference type="PROSITE" id="PS51007"/>
    </source>
</evidence>
<keyword evidence="2 6" id="KW-0349">Heme</keyword>
<dbReference type="Gene3D" id="1.10.760.10">
    <property type="entry name" value="Cytochrome c-like domain"/>
    <property type="match status" value="1"/>
</dbReference>
<dbReference type="PRINTS" id="PR00606">
    <property type="entry name" value="CYTCHROMECID"/>
</dbReference>
<evidence type="ECO:0000313" key="10">
    <source>
        <dbReference type="Proteomes" id="UP000627205"/>
    </source>
</evidence>
<evidence type="ECO:0000256" key="4">
    <source>
        <dbReference type="ARBA" id="ARBA00022982"/>
    </source>
</evidence>
<dbReference type="EMBL" id="BMDP01000003">
    <property type="protein sequence ID" value="GGI54895.1"/>
    <property type="molecule type" value="Genomic_DNA"/>
</dbReference>
<evidence type="ECO:0000313" key="9">
    <source>
        <dbReference type="EMBL" id="GGI54895.1"/>
    </source>
</evidence>
<keyword evidence="4" id="KW-0249">Electron transport</keyword>
<dbReference type="SUPFAM" id="SSF46626">
    <property type="entry name" value="Cytochrome c"/>
    <property type="match status" value="1"/>
</dbReference>
<dbReference type="GO" id="GO:0005506">
    <property type="term" value="F:iron ion binding"/>
    <property type="evidence" value="ECO:0007669"/>
    <property type="project" value="InterPro"/>
</dbReference>
<keyword evidence="10" id="KW-1185">Reference proteome</keyword>
<feature type="signal peptide" evidence="7">
    <location>
        <begin position="1"/>
        <end position="26"/>
    </location>
</feature>
<proteinExistence type="predicted"/>
<evidence type="ECO:0000256" key="7">
    <source>
        <dbReference type="SAM" id="SignalP"/>
    </source>
</evidence>
<keyword evidence="1" id="KW-0813">Transport</keyword>
<keyword evidence="7" id="KW-0732">Signal</keyword>
<dbReference type="GO" id="GO:0020037">
    <property type="term" value="F:heme binding"/>
    <property type="evidence" value="ECO:0007669"/>
    <property type="project" value="InterPro"/>
</dbReference>
<dbReference type="PROSITE" id="PS51007">
    <property type="entry name" value="CYTC"/>
    <property type="match status" value="1"/>
</dbReference>
<dbReference type="RefSeq" id="WP_188421448.1">
    <property type="nucleotide sequence ID" value="NZ_BMDP01000003.1"/>
</dbReference>
<reference evidence="9" key="2">
    <citation type="submission" date="2020-09" db="EMBL/GenBank/DDBJ databases">
        <authorList>
            <person name="Sun Q."/>
            <person name="Sedlacek I."/>
        </authorList>
    </citation>
    <scope>NUCLEOTIDE SEQUENCE</scope>
    <source>
        <strain evidence="9">CCM 7664</strain>
    </source>
</reference>
<name>A0A8J3AX07_9BURK</name>
<evidence type="ECO:0000256" key="3">
    <source>
        <dbReference type="ARBA" id="ARBA00022723"/>
    </source>
</evidence>
<keyword evidence="3 6" id="KW-0479">Metal-binding</keyword>
<feature type="binding site" description="covalent" evidence="6">
    <location>
        <position position="45"/>
    </location>
    <ligand>
        <name>heme c</name>
        <dbReference type="ChEBI" id="CHEBI:61717"/>
    </ligand>
</feature>
<sequence>MATLKTILIPAFAFSALGTTALPAQAVDAAAASALARKGACMACHTVNNKMVGPAYKDIAKKYAGDANAPAYLAKKIRTGGSGVWGAVPMPPQASLSDAEIGTLVDWVLAGAPAK</sequence>
<dbReference type="InterPro" id="IPR002324">
    <property type="entry name" value="Cyt_c_ID"/>
</dbReference>
<comment type="caution">
    <text evidence="9">The sequence shown here is derived from an EMBL/GenBank/DDBJ whole genome shotgun (WGS) entry which is preliminary data.</text>
</comment>
<dbReference type="Pfam" id="PF00034">
    <property type="entry name" value="Cytochrom_C"/>
    <property type="match status" value="1"/>
</dbReference>